<sequence>MTMNVGMVFINCHYRYTTVKSRLNSKSFHWIWSYTLINLIVITIAIGCALAFNNGKSIQADEIEGICFPKSFNNFLYTENKNLYNKVLFTAILAAFILAYVGSSVFNRKTLNLLKNNLRFQNERTLSMQSQLSKVIIVQSLVQLAASVGPVTLICVCILTNTEATIDMLIFGCISWLPLFNSAATIIIIKPYRRRLMAMWRQKTLCVSMTHVSHLHYMSSNWQSKTFTSR</sequence>
<keyword evidence="1" id="KW-0472">Membrane</keyword>
<feature type="transmembrane region" description="Helical" evidence="1">
    <location>
        <begin position="30"/>
        <end position="52"/>
    </location>
</feature>
<dbReference type="AlphaFoldDB" id="A0A811L302"/>
<accession>A0A811L302</accession>
<evidence type="ECO:0000313" key="2">
    <source>
        <dbReference type="EMBL" id="CAD5221519.1"/>
    </source>
</evidence>
<dbReference type="Proteomes" id="UP000783686">
    <property type="component" value="Unassembled WGS sequence"/>
</dbReference>
<protein>
    <recommendedName>
        <fullName evidence="4">G_PROTEIN_RECEP_F1_2 domain-containing protein</fullName>
    </recommendedName>
</protein>
<feature type="transmembrane region" description="Helical" evidence="1">
    <location>
        <begin position="136"/>
        <end position="162"/>
    </location>
</feature>
<dbReference type="InterPro" id="IPR019421">
    <property type="entry name" value="7TM_GPCR_serpentine_rcpt_Srd"/>
</dbReference>
<dbReference type="EMBL" id="CAJFDH010000004">
    <property type="protein sequence ID" value="CAD5221519.1"/>
    <property type="molecule type" value="Genomic_DNA"/>
</dbReference>
<reference evidence="2" key="1">
    <citation type="submission" date="2020-09" db="EMBL/GenBank/DDBJ databases">
        <authorList>
            <person name="Kikuchi T."/>
        </authorList>
    </citation>
    <scope>NUCLEOTIDE SEQUENCE</scope>
    <source>
        <strain evidence="2">SH1</strain>
    </source>
</reference>
<comment type="caution">
    <text evidence="2">The sequence shown here is derived from an EMBL/GenBank/DDBJ whole genome shotgun (WGS) entry which is preliminary data.</text>
</comment>
<feature type="transmembrane region" description="Helical" evidence="1">
    <location>
        <begin position="168"/>
        <end position="189"/>
    </location>
</feature>
<name>A0A811L302_9BILA</name>
<dbReference type="PANTHER" id="PTHR22943:SF248">
    <property type="entry name" value="SEVEN TM RECEPTOR"/>
    <property type="match status" value="1"/>
</dbReference>
<evidence type="ECO:0000313" key="3">
    <source>
        <dbReference type="Proteomes" id="UP000614601"/>
    </source>
</evidence>
<dbReference type="Pfam" id="PF10317">
    <property type="entry name" value="7TM_GPCR_Srd"/>
    <property type="match status" value="1"/>
</dbReference>
<dbReference type="Proteomes" id="UP000614601">
    <property type="component" value="Unassembled WGS sequence"/>
</dbReference>
<keyword evidence="1" id="KW-0812">Transmembrane</keyword>
<keyword evidence="3" id="KW-1185">Reference proteome</keyword>
<dbReference type="PANTHER" id="PTHR22943">
    <property type="entry name" value="7-TRANSMEMBRANE DOMAIN RECEPTOR C.ELEGANS"/>
    <property type="match status" value="1"/>
</dbReference>
<feature type="transmembrane region" description="Helical" evidence="1">
    <location>
        <begin position="87"/>
        <end position="106"/>
    </location>
</feature>
<evidence type="ECO:0000256" key="1">
    <source>
        <dbReference type="SAM" id="Phobius"/>
    </source>
</evidence>
<gene>
    <name evidence="2" type="ORF">BOKJ2_LOCUS9485</name>
</gene>
<organism evidence="2 3">
    <name type="scientific">Bursaphelenchus okinawaensis</name>
    <dbReference type="NCBI Taxonomy" id="465554"/>
    <lineage>
        <taxon>Eukaryota</taxon>
        <taxon>Metazoa</taxon>
        <taxon>Ecdysozoa</taxon>
        <taxon>Nematoda</taxon>
        <taxon>Chromadorea</taxon>
        <taxon>Rhabditida</taxon>
        <taxon>Tylenchina</taxon>
        <taxon>Tylenchomorpha</taxon>
        <taxon>Aphelenchoidea</taxon>
        <taxon>Aphelenchoididae</taxon>
        <taxon>Bursaphelenchus</taxon>
    </lineage>
</organism>
<proteinExistence type="predicted"/>
<dbReference type="OrthoDB" id="5860156at2759"/>
<keyword evidence="1" id="KW-1133">Transmembrane helix</keyword>
<dbReference type="EMBL" id="CAJFCW020000004">
    <property type="protein sequence ID" value="CAG9115152.1"/>
    <property type="molecule type" value="Genomic_DNA"/>
</dbReference>
<evidence type="ECO:0008006" key="4">
    <source>
        <dbReference type="Google" id="ProtNLM"/>
    </source>
</evidence>